<feature type="compositionally biased region" description="Basic residues" evidence="7">
    <location>
        <begin position="611"/>
        <end position="628"/>
    </location>
</feature>
<protein>
    <submittedName>
        <fullName evidence="9">YgiQ family radical SAM protein</fullName>
    </submittedName>
</protein>
<dbReference type="InterPro" id="IPR007197">
    <property type="entry name" value="rSAM"/>
</dbReference>
<sequence>MSNNGFLPINREEMRQRGWDSVDFVYVIGDAYVDHPSFGHAIISRVLEAHGYRVAILPQPDWKNEEEIQEFGRPRLGFFVSGGNMDSMVNHYSVSKKRRQTDAYTPGGVIGKRPDYATIVYCNYIRRVYKNCPIIIGGIEASLRRMAHYDYWSNKLKRSILLDSQADLISYGMGERSIVEIADALQAGIDVKDITFIDGTVFKTKTLESVYDAVMLPSYEQLLADKMNYARSFYTQYCNTDAFSGKRLVEPYGEHLYVVQNPPAKPLSMQEMDDVYALPYQRTYHPSYRQSGGIPAISEVKFSLISNRGCFGGCNFCALTFHQGRIIQVRSHESIIEEAKKMTGDPEFKGYIHDVGGPTANFRRPACEKQLTHGACVGKQCLFPKPCKNLVVDHSDYLHLLRKLRKLPKVKKVFIRSGIRFDYVMADKDSSFLRELCRYHVSGQLKVAPEHVSDAVLKRMGKPENSVYQKFTQKYKQINEQEGMKQYLVPYLMSSHPGSSLKEAVELAEYLRDLGYMPEQVQDFYPTPSTISTCMYYTGVDPRTMESVYVPVNPHEKAMQRALIQYRNPQLYDLVEETLKKAHREDLIGFDKHCLIRPRKLAAEKSEKRFTNKKKKTIRNTHKKKHQK</sequence>
<reference evidence="9" key="2">
    <citation type="journal article" date="2021" name="PeerJ">
        <title>Extensive microbial diversity within the chicken gut microbiome revealed by metagenomics and culture.</title>
        <authorList>
            <person name="Gilroy R."/>
            <person name="Ravi A."/>
            <person name="Getino M."/>
            <person name="Pursley I."/>
            <person name="Horton D.L."/>
            <person name="Alikhan N.F."/>
            <person name="Baker D."/>
            <person name="Gharbi K."/>
            <person name="Hall N."/>
            <person name="Watson M."/>
            <person name="Adriaenssens E.M."/>
            <person name="Foster-Nyarko E."/>
            <person name="Jarju S."/>
            <person name="Secka A."/>
            <person name="Antonio M."/>
            <person name="Oren A."/>
            <person name="Chaudhuri R.R."/>
            <person name="La Ragione R."/>
            <person name="Hildebrand F."/>
            <person name="Pallen M.J."/>
        </authorList>
    </citation>
    <scope>NUCLEOTIDE SEQUENCE</scope>
    <source>
        <strain evidence="9">ChiW13-3771</strain>
    </source>
</reference>
<dbReference type="GO" id="GO:0003824">
    <property type="term" value="F:catalytic activity"/>
    <property type="evidence" value="ECO:0007669"/>
    <property type="project" value="InterPro"/>
</dbReference>
<feature type="region of interest" description="Disordered" evidence="7">
    <location>
        <begin position="605"/>
        <end position="628"/>
    </location>
</feature>
<dbReference type="InterPro" id="IPR024560">
    <property type="entry name" value="UPF0313_C"/>
</dbReference>
<dbReference type="Pfam" id="PF04055">
    <property type="entry name" value="Radical_SAM"/>
    <property type="match status" value="1"/>
</dbReference>
<feature type="binding site" evidence="6">
    <location>
        <position position="310"/>
    </location>
    <ligand>
        <name>[4Fe-4S] cluster</name>
        <dbReference type="ChEBI" id="CHEBI:49883"/>
        <note>4Fe-4S-S-AdoMet</note>
    </ligand>
</feature>
<dbReference type="Gene3D" id="3.80.30.20">
    <property type="entry name" value="tm_1862 like domain"/>
    <property type="match status" value="1"/>
</dbReference>
<evidence type="ECO:0000256" key="3">
    <source>
        <dbReference type="ARBA" id="ARBA00022723"/>
    </source>
</evidence>
<dbReference type="PROSITE" id="PS51918">
    <property type="entry name" value="RADICAL_SAM"/>
    <property type="match status" value="1"/>
</dbReference>
<evidence type="ECO:0000256" key="6">
    <source>
        <dbReference type="HAMAP-Rule" id="MF_01251"/>
    </source>
</evidence>
<dbReference type="InterPro" id="IPR022946">
    <property type="entry name" value="UPF0313"/>
</dbReference>
<keyword evidence="1 6" id="KW-0004">4Fe-4S</keyword>
<dbReference type="InterPro" id="IPR006638">
    <property type="entry name" value="Elp3/MiaA/NifB-like_rSAM"/>
</dbReference>
<dbReference type="SUPFAM" id="SSF102114">
    <property type="entry name" value="Radical SAM enzymes"/>
    <property type="match status" value="1"/>
</dbReference>
<dbReference type="Pfam" id="PF11842">
    <property type="entry name" value="DUF3362"/>
    <property type="match status" value="1"/>
</dbReference>
<dbReference type="SFLD" id="SFLDG01082">
    <property type="entry name" value="B12-binding_domain_containing"/>
    <property type="match status" value="1"/>
</dbReference>
<name>A0A9D1EDJ8_9FIRM</name>
<accession>A0A9D1EDJ8</accession>
<dbReference type="GO" id="GO:0005506">
    <property type="term" value="F:iron ion binding"/>
    <property type="evidence" value="ECO:0007669"/>
    <property type="project" value="UniProtKB-UniRule"/>
</dbReference>
<dbReference type="NCBIfam" id="TIGR03904">
    <property type="entry name" value="SAM_YgiQ"/>
    <property type="match status" value="1"/>
</dbReference>
<dbReference type="SMART" id="SM00729">
    <property type="entry name" value="Elp3"/>
    <property type="match status" value="1"/>
</dbReference>
<dbReference type="EMBL" id="DVHN01000038">
    <property type="protein sequence ID" value="HIR87983.1"/>
    <property type="molecule type" value="Genomic_DNA"/>
</dbReference>
<dbReference type="InterPro" id="IPR058240">
    <property type="entry name" value="rSAM_sf"/>
</dbReference>
<dbReference type="SFLD" id="SFLDS00029">
    <property type="entry name" value="Radical_SAM"/>
    <property type="match status" value="1"/>
</dbReference>
<dbReference type="PANTHER" id="PTHR32331:SF0">
    <property type="entry name" value="UPF0313 PROTEIN YGIQ"/>
    <property type="match status" value="1"/>
</dbReference>
<dbReference type="Pfam" id="PF08497">
    <property type="entry name" value="Radical_SAM_N"/>
    <property type="match status" value="1"/>
</dbReference>
<evidence type="ECO:0000259" key="8">
    <source>
        <dbReference type="PROSITE" id="PS51918"/>
    </source>
</evidence>
<dbReference type="InterPro" id="IPR013704">
    <property type="entry name" value="UPF0313_N"/>
</dbReference>
<evidence type="ECO:0000313" key="9">
    <source>
        <dbReference type="EMBL" id="HIR87983.1"/>
    </source>
</evidence>
<evidence type="ECO:0000256" key="4">
    <source>
        <dbReference type="ARBA" id="ARBA00023004"/>
    </source>
</evidence>
<dbReference type="PANTHER" id="PTHR32331">
    <property type="entry name" value="UPF0313 PROTEIN YGIQ"/>
    <property type="match status" value="1"/>
</dbReference>
<comment type="cofactor">
    <cofactor evidence="6">
        <name>[4Fe-4S] cluster</name>
        <dbReference type="ChEBI" id="CHEBI:49883"/>
    </cofactor>
    <text evidence="6">Binds 1 [4Fe-4S] cluster. The cluster is coordinated with 3 cysteines and an exchangeable S-adenosyl-L-methionine.</text>
</comment>
<comment type="similarity">
    <text evidence="6">Belongs to the UPF0313 family.</text>
</comment>
<dbReference type="AlphaFoldDB" id="A0A9D1EDJ8"/>
<gene>
    <name evidence="9" type="ORF">IAC96_03435</name>
</gene>
<dbReference type="SFLD" id="SFLDG01069">
    <property type="entry name" value="UPF0313"/>
    <property type="match status" value="1"/>
</dbReference>
<evidence type="ECO:0000256" key="1">
    <source>
        <dbReference type="ARBA" id="ARBA00022485"/>
    </source>
</evidence>
<keyword evidence="5 6" id="KW-0411">Iron-sulfur</keyword>
<dbReference type="HAMAP" id="MF_01251">
    <property type="entry name" value="UPF0313"/>
    <property type="match status" value="1"/>
</dbReference>
<evidence type="ECO:0000256" key="5">
    <source>
        <dbReference type="ARBA" id="ARBA00023014"/>
    </source>
</evidence>
<keyword evidence="2 6" id="KW-0949">S-adenosyl-L-methionine</keyword>
<dbReference type="InterPro" id="IPR023404">
    <property type="entry name" value="rSAM_horseshoe"/>
</dbReference>
<organism evidence="9 10">
    <name type="scientific">Candidatus Fimimorpha faecalis</name>
    <dbReference type="NCBI Taxonomy" id="2840824"/>
    <lineage>
        <taxon>Bacteria</taxon>
        <taxon>Bacillati</taxon>
        <taxon>Bacillota</taxon>
        <taxon>Clostridia</taxon>
        <taxon>Eubacteriales</taxon>
        <taxon>Candidatus Fimimorpha</taxon>
    </lineage>
</organism>
<dbReference type="Proteomes" id="UP000824201">
    <property type="component" value="Unassembled WGS sequence"/>
</dbReference>
<feature type="domain" description="Radical SAM core" evidence="8">
    <location>
        <begin position="295"/>
        <end position="567"/>
    </location>
</feature>
<keyword evidence="3 6" id="KW-0479">Metal-binding</keyword>
<evidence type="ECO:0000256" key="7">
    <source>
        <dbReference type="SAM" id="MobiDB-lite"/>
    </source>
</evidence>
<evidence type="ECO:0000256" key="2">
    <source>
        <dbReference type="ARBA" id="ARBA00022691"/>
    </source>
</evidence>
<reference evidence="9" key="1">
    <citation type="submission" date="2020-10" db="EMBL/GenBank/DDBJ databases">
        <authorList>
            <person name="Gilroy R."/>
        </authorList>
    </citation>
    <scope>NUCLEOTIDE SEQUENCE</scope>
    <source>
        <strain evidence="9">ChiW13-3771</strain>
    </source>
</reference>
<comment type="caution">
    <text evidence="9">The sequence shown here is derived from an EMBL/GenBank/DDBJ whole genome shotgun (WGS) entry which is preliminary data.</text>
</comment>
<feature type="binding site" evidence="6">
    <location>
        <position position="314"/>
    </location>
    <ligand>
        <name>[4Fe-4S] cluster</name>
        <dbReference type="ChEBI" id="CHEBI:49883"/>
        <note>4Fe-4S-S-AdoMet</note>
    </ligand>
</feature>
<dbReference type="GO" id="GO:0051539">
    <property type="term" value="F:4 iron, 4 sulfur cluster binding"/>
    <property type="evidence" value="ECO:0007669"/>
    <property type="project" value="UniProtKB-KW"/>
</dbReference>
<keyword evidence="4 6" id="KW-0408">Iron</keyword>
<evidence type="ECO:0000313" key="10">
    <source>
        <dbReference type="Proteomes" id="UP000824201"/>
    </source>
</evidence>
<proteinExistence type="inferred from homology"/>
<feature type="binding site" evidence="6">
    <location>
        <position position="317"/>
    </location>
    <ligand>
        <name>[4Fe-4S] cluster</name>
        <dbReference type="ChEBI" id="CHEBI:49883"/>
        <note>4Fe-4S-S-AdoMet</note>
    </ligand>
</feature>